<reference evidence="1" key="1">
    <citation type="submission" date="2021-02" db="EMBL/GenBank/DDBJ databases">
        <title>Genome sequence Cadophora malorum strain M34.</title>
        <authorList>
            <person name="Stefanovic E."/>
            <person name="Vu D."/>
            <person name="Scully C."/>
            <person name="Dijksterhuis J."/>
            <person name="Roader J."/>
            <person name="Houbraken J."/>
        </authorList>
    </citation>
    <scope>NUCLEOTIDE SEQUENCE</scope>
    <source>
        <strain evidence="1">M34</strain>
    </source>
</reference>
<dbReference type="SUPFAM" id="SSF75169">
    <property type="entry name" value="DsrEFH-like"/>
    <property type="match status" value="1"/>
</dbReference>
<proteinExistence type="predicted"/>
<name>A0A8H7WDL5_9HELO</name>
<dbReference type="InterPro" id="IPR027396">
    <property type="entry name" value="DsrEFH-like"/>
</dbReference>
<dbReference type="Pfam" id="PF02635">
    <property type="entry name" value="DsrE"/>
    <property type="match status" value="1"/>
</dbReference>
<dbReference type="Proteomes" id="UP000664132">
    <property type="component" value="Unassembled WGS sequence"/>
</dbReference>
<comment type="caution">
    <text evidence="1">The sequence shown here is derived from an EMBL/GenBank/DDBJ whole genome shotgun (WGS) entry which is preliminary data.</text>
</comment>
<dbReference type="OrthoDB" id="3503295at2759"/>
<evidence type="ECO:0000313" key="2">
    <source>
        <dbReference type="Proteomes" id="UP000664132"/>
    </source>
</evidence>
<sequence>MVGKVMEFEATRPVFVDGRHSASSPTVLALLLRKFNPMNPEDMIELAIKNNKGIFHDICLWCERTGNPLITSEHTSEDEDIHCIIQKGERRSSDQKMVVVMSSANLEVIVEVLEKAIGGCVLGMDVSLFFEGTGVRLLQNGYRARCPGIFGGFRTNKIEGECRRVGKLLPRDAIGMLEELGANFFVCGPSLEIYGVDEEEVSVAKYEVVSGVRLTDLLTQSDVNLFSGGVFERP</sequence>
<gene>
    <name evidence="1" type="ORF">IFR04_004030</name>
</gene>
<dbReference type="EMBL" id="JAFJYH010000043">
    <property type="protein sequence ID" value="KAG4422808.1"/>
    <property type="molecule type" value="Genomic_DNA"/>
</dbReference>
<dbReference type="AlphaFoldDB" id="A0A8H7WDL5"/>
<protein>
    <submittedName>
        <fullName evidence="1">Uncharacterized protein</fullName>
    </submittedName>
</protein>
<dbReference type="InterPro" id="IPR003787">
    <property type="entry name" value="Sulphur_relay_DsrE/F-like"/>
</dbReference>
<accession>A0A8H7WDL5</accession>
<dbReference type="Gene3D" id="3.40.1260.10">
    <property type="entry name" value="DsrEFH-like"/>
    <property type="match status" value="1"/>
</dbReference>
<organism evidence="1 2">
    <name type="scientific">Cadophora malorum</name>
    <dbReference type="NCBI Taxonomy" id="108018"/>
    <lineage>
        <taxon>Eukaryota</taxon>
        <taxon>Fungi</taxon>
        <taxon>Dikarya</taxon>
        <taxon>Ascomycota</taxon>
        <taxon>Pezizomycotina</taxon>
        <taxon>Leotiomycetes</taxon>
        <taxon>Helotiales</taxon>
        <taxon>Ploettnerulaceae</taxon>
        <taxon>Cadophora</taxon>
    </lineage>
</organism>
<keyword evidence="2" id="KW-1185">Reference proteome</keyword>
<evidence type="ECO:0000313" key="1">
    <source>
        <dbReference type="EMBL" id="KAG4422808.1"/>
    </source>
</evidence>